<feature type="transmembrane region" description="Helical" evidence="6">
    <location>
        <begin position="101"/>
        <end position="119"/>
    </location>
</feature>
<dbReference type="PANTHER" id="PTHR33545:SF9">
    <property type="entry name" value="UPF0750 MEMBRANE PROTEIN YITE"/>
    <property type="match status" value="1"/>
</dbReference>
<comment type="caution">
    <text evidence="8">The sequence shown here is derived from an EMBL/GenBank/DDBJ whole genome shotgun (WGS) entry which is preliminary data.</text>
</comment>
<keyword evidence="4 6" id="KW-1133">Transmembrane helix</keyword>
<dbReference type="Proteomes" id="UP000824074">
    <property type="component" value="Unassembled WGS sequence"/>
</dbReference>
<accession>A0A9D1ILQ5</accession>
<gene>
    <name evidence="8" type="ORF">IAB68_01430</name>
</gene>
<dbReference type="InterPro" id="IPR015867">
    <property type="entry name" value="N-reg_PII/ATP_PRibTrfase_C"/>
</dbReference>
<dbReference type="PANTHER" id="PTHR33545">
    <property type="entry name" value="UPF0750 MEMBRANE PROTEIN YITT-RELATED"/>
    <property type="match status" value="1"/>
</dbReference>
<evidence type="ECO:0000256" key="6">
    <source>
        <dbReference type="SAM" id="Phobius"/>
    </source>
</evidence>
<evidence type="ECO:0000256" key="2">
    <source>
        <dbReference type="ARBA" id="ARBA00022475"/>
    </source>
</evidence>
<feature type="transmembrane region" description="Helical" evidence="6">
    <location>
        <begin position="28"/>
        <end position="47"/>
    </location>
</feature>
<sequence length="301" mass="33285">MRLFRKLKEKKAEKVLKVVETAHLFKRYVFLLIGISIYALAYNLFFYKNNIVYGGASGISIITQNLIDPSKMILILNVFFIILSFIFLGRKKTLGSLVGSLLYPIMVKLTANVGDYIQIENDNLLLIAIVGGVCVGTAVGIVFKSGFTTGGTDILNQIVAKYFKVSIGTSMLMTDGIIVLVGGFFFGWTRVLYAIIVLYIINIMVDKVVLGISSGKAVYITTKEDDLVCDYLLNELKLGITLIETRGGYTNKKDQIILCVVPTSEYFKVREGVQQIDKNAVILVTDAYQTLGTYSGNTSII</sequence>
<dbReference type="InterPro" id="IPR019264">
    <property type="entry name" value="DUF2179"/>
</dbReference>
<evidence type="ECO:0000313" key="8">
    <source>
        <dbReference type="EMBL" id="HIU39950.1"/>
    </source>
</evidence>
<dbReference type="GO" id="GO:0005886">
    <property type="term" value="C:plasma membrane"/>
    <property type="evidence" value="ECO:0007669"/>
    <property type="project" value="UniProtKB-SubCell"/>
</dbReference>
<comment type="subcellular location">
    <subcellularLocation>
        <location evidence="1">Cell membrane</location>
        <topology evidence="1">Multi-pass membrane protein</topology>
    </subcellularLocation>
</comment>
<reference evidence="8" key="1">
    <citation type="submission" date="2020-10" db="EMBL/GenBank/DDBJ databases">
        <authorList>
            <person name="Gilroy R."/>
        </authorList>
    </citation>
    <scope>NUCLEOTIDE SEQUENCE</scope>
    <source>
        <strain evidence="8">CHK193-30670</strain>
    </source>
</reference>
<protein>
    <submittedName>
        <fullName evidence="8">YitT family protein</fullName>
    </submittedName>
</protein>
<keyword evidence="3 6" id="KW-0812">Transmembrane</keyword>
<dbReference type="InterPro" id="IPR051461">
    <property type="entry name" value="UPF0750_membrane"/>
</dbReference>
<feature type="transmembrane region" description="Helical" evidence="6">
    <location>
        <begin position="163"/>
        <end position="185"/>
    </location>
</feature>
<evidence type="ECO:0000256" key="4">
    <source>
        <dbReference type="ARBA" id="ARBA00022989"/>
    </source>
</evidence>
<name>A0A9D1ILQ5_9FIRM</name>
<proteinExistence type="predicted"/>
<dbReference type="CDD" id="cd16380">
    <property type="entry name" value="YitT_C"/>
    <property type="match status" value="1"/>
</dbReference>
<feature type="transmembrane region" description="Helical" evidence="6">
    <location>
        <begin position="72"/>
        <end position="89"/>
    </location>
</feature>
<keyword evidence="2" id="KW-1003">Cell membrane</keyword>
<dbReference type="EMBL" id="DVMT01000015">
    <property type="protein sequence ID" value="HIU39950.1"/>
    <property type="molecule type" value="Genomic_DNA"/>
</dbReference>
<dbReference type="PIRSF" id="PIRSF006483">
    <property type="entry name" value="Membrane_protein_YitT"/>
    <property type="match status" value="1"/>
</dbReference>
<keyword evidence="5 6" id="KW-0472">Membrane</keyword>
<dbReference type="Pfam" id="PF02588">
    <property type="entry name" value="YitT_membrane"/>
    <property type="match status" value="1"/>
</dbReference>
<dbReference type="AlphaFoldDB" id="A0A9D1ILQ5"/>
<evidence type="ECO:0000256" key="5">
    <source>
        <dbReference type="ARBA" id="ARBA00023136"/>
    </source>
</evidence>
<dbReference type="Gene3D" id="3.30.70.120">
    <property type="match status" value="1"/>
</dbReference>
<organism evidence="8 9">
    <name type="scientific">Candidatus Aphodocola excrementigallinarum</name>
    <dbReference type="NCBI Taxonomy" id="2840670"/>
    <lineage>
        <taxon>Bacteria</taxon>
        <taxon>Bacillati</taxon>
        <taxon>Bacillota</taxon>
        <taxon>Bacilli</taxon>
        <taxon>Candidatus Aphodocola</taxon>
    </lineage>
</organism>
<reference evidence="8" key="2">
    <citation type="journal article" date="2021" name="PeerJ">
        <title>Extensive microbial diversity within the chicken gut microbiome revealed by metagenomics and culture.</title>
        <authorList>
            <person name="Gilroy R."/>
            <person name="Ravi A."/>
            <person name="Getino M."/>
            <person name="Pursley I."/>
            <person name="Horton D.L."/>
            <person name="Alikhan N.F."/>
            <person name="Baker D."/>
            <person name="Gharbi K."/>
            <person name="Hall N."/>
            <person name="Watson M."/>
            <person name="Adriaenssens E.M."/>
            <person name="Foster-Nyarko E."/>
            <person name="Jarju S."/>
            <person name="Secka A."/>
            <person name="Antonio M."/>
            <person name="Oren A."/>
            <person name="Chaudhuri R.R."/>
            <person name="La Ragione R."/>
            <person name="Hildebrand F."/>
            <person name="Pallen M.J."/>
        </authorList>
    </citation>
    <scope>NUCLEOTIDE SEQUENCE</scope>
    <source>
        <strain evidence="8">CHK193-30670</strain>
    </source>
</reference>
<feature type="domain" description="DUF2179" evidence="7">
    <location>
        <begin position="239"/>
        <end position="292"/>
    </location>
</feature>
<feature type="transmembrane region" description="Helical" evidence="6">
    <location>
        <begin position="191"/>
        <end position="210"/>
    </location>
</feature>
<evidence type="ECO:0000256" key="1">
    <source>
        <dbReference type="ARBA" id="ARBA00004651"/>
    </source>
</evidence>
<dbReference type="InterPro" id="IPR003740">
    <property type="entry name" value="YitT"/>
</dbReference>
<dbReference type="Pfam" id="PF10035">
    <property type="entry name" value="DUF2179"/>
    <property type="match status" value="1"/>
</dbReference>
<evidence type="ECO:0000313" key="9">
    <source>
        <dbReference type="Proteomes" id="UP000824074"/>
    </source>
</evidence>
<evidence type="ECO:0000259" key="7">
    <source>
        <dbReference type="Pfam" id="PF10035"/>
    </source>
</evidence>
<evidence type="ECO:0000256" key="3">
    <source>
        <dbReference type="ARBA" id="ARBA00022692"/>
    </source>
</evidence>
<feature type="transmembrane region" description="Helical" evidence="6">
    <location>
        <begin position="125"/>
        <end position="143"/>
    </location>
</feature>